<gene>
    <name evidence="1" type="primary">C6ORF58</name>
</gene>
<reference evidence="1" key="1">
    <citation type="submission" date="2016-05" db="EMBL/GenBank/DDBJ databases">
        <authorList>
            <person name="Lavstsen T."/>
            <person name="Jespersen J.S."/>
        </authorList>
    </citation>
    <scope>NUCLEOTIDE SEQUENCE</scope>
    <source>
        <tissue evidence="1">Brain</tissue>
    </source>
</reference>
<feature type="non-terminal residue" evidence="1">
    <location>
        <position position="1"/>
    </location>
</feature>
<name>A0A1A8EIV8_NOTKA</name>
<proteinExistence type="predicted"/>
<reference evidence="1" key="2">
    <citation type="submission" date="2016-06" db="EMBL/GenBank/DDBJ databases">
        <title>The genome of a short-lived fish provides insights into sex chromosome evolution and the genetic control of aging.</title>
        <authorList>
            <person name="Reichwald K."/>
            <person name="Felder M."/>
            <person name="Petzold A."/>
            <person name="Koch P."/>
            <person name="Groth M."/>
            <person name="Platzer M."/>
        </authorList>
    </citation>
    <scope>NUCLEOTIDE SEQUENCE</scope>
    <source>
        <tissue evidence="1">Brain</tissue>
    </source>
</reference>
<organism evidence="1">
    <name type="scientific">Nothobranchius kadleci</name>
    <name type="common">African annual killifish</name>
    <dbReference type="NCBI Taxonomy" id="1051664"/>
    <lineage>
        <taxon>Eukaryota</taxon>
        <taxon>Metazoa</taxon>
        <taxon>Chordata</taxon>
        <taxon>Craniata</taxon>
        <taxon>Vertebrata</taxon>
        <taxon>Euteleostomi</taxon>
        <taxon>Actinopterygii</taxon>
        <taxon>Neopterygii</taxon>
        <taxon>Teleostei</taxon>
        <taxon>Neoteleostei</taxon>
        <taxon>Acanthomorphata</taxon>
        <taxon>Ovalentaria</taxon>
        <taxon>Atherinomorphae</taxon>
        <taxon>Cyprinodontiformes</taxon>
        <taxon>Nothobranchiidae</taxon>
        <taxon>Nothobranchius</taxon>
    </lineage>
</organism>
<dbReference type="AlphaFoldDB" id="A0A1A8EIV8"/>
<evidence type="ECO:0000313" key="1">
    <source>
        <dbReference type="EMBL" id="SBQ45020.1"/>
    </source>
</evidence>
<protein>
    <submittedName>
        <fullName evidence="1">Chromosome 6 open reading frame 58</fullName>
    </submittedName>
</protein>
<sequence>NAGGYVERSDVFSDHTRARQTDVGAAAAESQLRHHFFPVAYYWNDYKLLRPNKHENIFQTSRVFF</sequence>
<accession>A0A1A8EIV8</accession>
<dbReference type="EMBL" id="HAEA01016539">
    <property type="protein sequence ID" value="SBQ45020.1"/>
    <property type="molecule type" value="Transcribed_RNA"/>
</dbReference>